<name>A0A177KYJ7_9BACI</name>
<gene>
    <name evidence="3" type="ORF">AWH48_17710</name>
</gene>
<evidence type="ECO:0000256" key="1">
    <source>
        <dbReference type="SAM" id="Coils"/>
    </source>
</evidence>
<dbReference type="Proteomes" id="UP000077271">
    <property type="component" value="Unassembled WGS sequence"/>
</dbReference>
<dbReference type="OrthoDB" id="2438161at2"/>
<dbReference type="PANTHER" id="PTHR39176:SF1">
    <property type="entry name" value="PERIPLASMIC PROTEIN"/>
    <property type="match status" value="1"/>
</dbReference>
<dbReference type="EMBL" id="LQWZ01000009">
    <property type="protein sequence ID" value="OAH58423.1"/>
    <property type="molecule type" value="Genomic_DNA"/>
</dbReference>
<comment type="caution">
    <text evidence="3">The sequence shown here is derived from an EMBL/GenBank/DDBJ whole genome shotgun (WGS) entry which is preliminary data.</text>
</comment>
<accession>A0A177KYJ7</accession>
<feature type="coiled-coil region" evidence="1">
    <location>
        <begin position="171"/>
        <end position="205"/>
    </location>
</feature>
<evidence type="ECO:0000313" key="4">
    <source>
        <dbReference type="Proteomes" id="UP000077271"/>
    </source>
</evidence>
<feature type="domain" description="Lysozyme inhibitor LprI-like N-terminal" evidence="2">
    <location>
        <begin position="228"/>
        <end position="315"/>
    </location>
</feature>
<dbReference type="InterPro" id="IPR009739">
    <property type="entry name" value="LprI-like_N"/>
</dbReference>
<protein>
    <recommendedName>
        <fullName evidence="2">Lysozyme inhibitor LprI-like N-terminal domain-containing protein</fullName>
    </recommendedName>
</protein>
<dbReference type="AlphaFoldDB" id="A0A177KYJ7"/>
<evidence type="ECO:0000259" key="2">
    <source>
        <dbReference type="Pfam" id="PF07007"/>
    </source>
</evidence>
<dbReference type="RefSeq" id="WP_063974587.1">
    <property type="nucleotide sequence ID" value="NZ_LQWZ01000009.1"/>
</dbReference>
<keyword evidence="1" id="KW-0175">Coiled coil</keyword>
<organism evidence="3 4">
    <name type="scientific">Domibacillus aminovorans</name>
    <dbReference type="NCBI Taxonomy" id="29332"/>
    <lineage>
        <taxon>Bacteria</taxon>
        <taxon>Bacillati</taxon>
        <taxon>Bacillota</taxon>
        <taxon>Bacilli</taxon>
        <taxon>Bacillales</taxon>
        <taxon>Bacillaceae</taxon>
        <taxon>Domibacillus</taxon>
    </lineage>
</organism>
<reference evidence="3 4" key="1">
    <citation type="submission" date="2016-01" db="EMBL/GenBank/DDBJ databases">
        <title>Investigation of taxonomic status of Bacillus aminovorans.</title>
        <authorList>
            <person name="Verma A."/>
            <person name="Pal Y."/>
            <person name="Krishnamurthi S."/>
        </authorList>
    </citation>
    <scope>NUCLEOTIDE SEQUENCE [LARGE SCALE GENOMIC DNA]</scope>
    <source>
        <strain evidence="3 4">DSM 4337</strain>
    </source>
</reference>
<proteinExistence type="predicted"/>
<sequence>MKKLAVMVVISLFLVGCSNSTYDKAMEQAKLALANGEFDKALASFELALDEKPKDEEAKVSYENVVAYNQVKEDIEHAKWDDALTKANHLLKEEALVSSMKKGLEQFITTAETSKEQDKMVSEKVAQIKSVTSEKKYREAQKLISELKKDESIKTVFERFSKEINEMEHTVNDEIRKQEAAELAVEAAERAAKETVQTIASASKKNVYLQKLHEIELSLADLDYLYESGTTVEMREAESKTYTRWDNALNEIYSVLKMQLSTSEMNSLREKQREWITYRDNTAEAEAAQFKGGTFESVQYLSTLARLTKERCYELVNIYMK</sequence>
<evidence type="ECO:0000313" key="3">
    <source>
        <dbReference type="EMBL" id="OAH58423.1"/>
    </source>
</evidence>
<dbReference type="PROSITE" id="PS51257">
    <property type="entry name" value="PROKAR_LIPOPROTEIN"/>
    <property type="match status" value="1"/>
</dbReference>
<dbReference type="PANTHER" id="PTHR39176">
    <property type="entry name" value="PERIPLASMIC PROTEIN-RELATED"/>
    <property type="match status" value="1"/>
</dbReference>
<dbReference type="Pfam" id="PF07007">
    <property type="entry name" value="LprI"/>
    <property type="match status" value="1"/>
</dbReference>
<dbReference type="Gene3D" id="1.20.1270.180">
    <property type="match status" value="1"/>
</dbReference>